<evidence type="ECO:0000313" key="16">
    <source>
        <dbReference type="EMBL" id="KWN12429.1"/>
    </source>
</evidence>
<dbReference type="SMART" id="SM00283">
    <property type="entry name" value="MA"/>
    <property type="match status" value="1"/>
</dbReference>
<evidence type="ECO:0000256" key="7">
    <source>
        <dbReference type="ARBA" id="ARBA00022989"/>
    </source>
</evidence>
<feature type="transmembrane region" description="Helical" evidence="13">
    <location>
        <begin position="12"/>
        <end position="33"/>
    </location>
</feature>
<dbReference type="FunFam" id="1.10.287.950:FF:000001">
    <property type="entry name" value="Methyl-accepting chemotaxis sensory transducer"/>
    <property type="match status" value="1"/>
</dbReference>
<feature type="transmembrane region" description="Helical" evidence="13">
    <location>
        <begin position="190"/>
        <end position="213"/>
    </location>
</feature>
<dbReference type="SMART" id="SM00304">
    <property type="entry name" value="HAMP"/>
    <property type="match status" value="1"/>
</dbReference>
<dbReference type="RefSeq" id="WP_060347758.1">
    <property type="nucleotide sequence ID" value="NZ_LPLZ01000056.1"/>
</dbReference>
<dbReference type="InterPro" id="IPR051310">
    <property type="entry name" value="MCP_chemotaxis"/>
</dbReference>
<feature type="domain" description="Methyl-accepting transducer" evidence="14">
    <location>
        <begin position="272"/>
        <end position="501"/>
    </location>
</feature>
<feature type="compositionally biased region" description="Low complexity" evidence="12">
    <location>
        <begin position="533"/>
        <end position="542"/>
    </location>
</feature>
<dbReference type="GO" id="GO:0004888">
    <property type="term" value="F:transmembrane signaling receptor activity"/>
    <property type="evidence" value="ECO:0007669"/>
    <property type="project" value="InterPro"/>
</dbReference>
<evidence type="ECO:0000313" key="17">
    <source>
        <dbReference type="Proteomes" id="UP000068016"/>
    </source>
</evidence>
<comment type="similarity">
    <text evidence="10">Belongs to the methyl-accepting chemotaxis (MCP) protein family.</text>
</comment>
<dbReference type="PANTHER" id="PTHR43531:SF14">
    <property type="entry name" value="METHYL-ACCEPTING CHEMOTAXIS PROTEIN I-RELATED"/>
    <property type="match status" value="1"/>
</dbReference>
<name>A0A108EJA1_9BURK</name>
<evidence type="ECO:0000259" key="14">
    <source>
        <dbReference type="PROSITE" id="PS50111"/>
    </source>
</evidence>
<feature type="domain" description="HAMP" evidence="15">
    <location>
        <begin position="215"/>
        <end position="267"/>
    </location>
</feature>
<dbReference type="InterPro" id="IPR003122">
    <property type="entry name" value="Tar_rcpt_lig-bd"/>
</dbReference>
<dbReference type="PRINTS" id="PR00260">
    <property type="entry name" value="CHEMTRNSDUCR"/>
</dbReference>
<keyword evidence="6 13" id="KW-0812">Transmembrane</keyword>
<dbReference type="AlphaFoldDB" id="A0A108EJA1"/>
<evidence type="ECO:0000256" key="3">
    <source>
        <dbReference type="ARBA" id="ARBA00022481"/>
    </source>
</evidence>
<reference evidence="16 17" key="1">
    <citation type="submission" date="2015-11" db="EMBL/GenBank/DDBJ databases">
        <title>Expanding the genomic diversity of Burkholderia species for the development of highly accurate diagnostics.</title>
        <authorList>
            <person name="Sahl J."/>
            <person name="Keim P."/>
            <person name="Wagner D."/>
        </authorList>
    </citation>
    <scope>NUCLEOTIDE SEQUENCE [LARGE SCALE GENOMIC DNA]</scope>
    <source>
        <strain evidence="16 17">MSMB793WGS</strain>
    </source>
</reference>
<dbReference type="PROSITE" id="PS50111">
    <property type="entry name" value="CHEMOTAXIS_TRANSDUC_2"/>
    <property type="match status" value="1"/>
</dbReference>
<dbReference type="CDD" id="cd19407">
    <property type="entry name" value="Tar_Tsr_sensor"/>
    <property type="match status" value="1"/>
</dbReference>
<evidence type="ECO:0000256" key="8">
    <source>
        <dbReference type="ARBA" id="ARBA00023136"/>
    </source>
</evidence>
<dbReference type="Pfam" id="PF00015">
    <property type="entry name" value="MCPsignal"/>
    <property type="match status" value="1"/>
</dbReference>
<evidence type="ECO:0000256" key="12">
    <source>
        <dbReference type="SAM" id="MobiDB-lite"/>
    </source>
</evidence>
<dbReference type="CDD" id="cd11386">
    <property type="entry name" value="MCP_signal"/>
    <property type="match status" value="1"/>
</dbReference>
<gene>
    <name evidence="16" type="ORF">WT83_00440</name>
</gene>
<evidence type="ECO:0000256" key="9">
    <source>
        <dbReference type="ARBA" id="ARBA00023224"/>
    </source>
</evidence>
<dbReference type="EMBL" id="LPLZ01000056">
    <property type="protein sequence ID" value="KWN12429.1"/>
    <property type="molecule type" value="Genomic_DNA"/>
</dbReference>
<evidence type="ECO:0000256" key="13">
    <source>
        <dbReference type="SAM" id="Phobius"/>
    </source>
</evidence>
<keyword evidence="2" id="KW-1003">Cell membrane</keyword>
<protein>
    <submittedName>
        <fullName evidence="16">Chemotaxis protein</fullName>
    </submittedName>
</protein>
<dbReference type="Proteomes" id="UP000068016">
    <property type="component" value="Unassembled WGS sequence"/>
</dbReference>
<evidence type="ECO:0000256" key="11">
    <source>
        <dbReference type="PROSITE-ProRule" id="PRU00284"/>
    </source>
</evidence>
<feature type="compositionally biased region" description="Low complexity" evidence="12">
    <location>
        <begin position="560"/>
        <end position="583"/>
    </location>
</feature>
<keyword evidence="8 13" id="KW-0472">Membrane</keyword>
<keyword evidence="3" id="KW-0488">Methylation</keyword>
<keyword evidence="7 13" id="KW-1133">Transmembrane helix</keyword>
<dbReference type="PROSITE" id="PS50885">
    <property type="entry name" value="HAMP"/>
    <property type="match status" value="1"/>
</dbReference>
<dbReference type="Pfam" id="PF02203">
    <property type="entry name" value="TarH"/>
    <property type="match status" value="1"/>
</dbReference>
<evidence type="ECO:0000256" key="10">
    <source>
        <dbReference type="ARBA" id="ARBA00029447"/>
    </source>
</evidence>
<evidence type="ECO:0000256" key="4">
    <source>
        <dbReference type="ARBA" id="ARBA00022500"/>
    </source>
</evidence>
<dbReference type="InterPro" id="IPR004089">
    <property type="entry name" value="MCPsignal_dom"/>
</dbReference>
<dbReference type="InterPro" id="IPR003660">
    <property type="entry name" value="HAMP_dom"/>
</dbReference>
<accession>A0A108EJA1</accession>
<dbReference type="SUPFAM" id="SSF47170">
    <property type="entry name" value="Aspartate receptor, ligand-binding domain"/>
    <property type="match status" value="1"/>
</dbReference>
<evidence type="ECO:0000256" key="5">
    <source>
        <dbReference type="ARBA" id="ARBA00022519"/>
    </source>
</evidence>
<evidence type="ECO:0000259" key="15">
    <source>
        <dbReference type="PROSITE" id="PS50885"/>
    </source>
</evidence>
<keyword evidence="5" id="KW-0997">Cell inner membrane</keyword>
<dbReference type="InterPro" id="IPR004090">
    <property type="entry name" value="Chemotax_Me-accpt_rcpt"/>
</dbReference>
<dbReference type="Gene3D" id="1.20.120.30">
    <property type="entry name" value="Aspartate receptor, ligand-binding domain"/>
    <property type="match status" value="1"/>
</dbReference>
<feature type="region of interest" description="Disordered" evidence="12">
    <location>
        <begin position="533"/>
        <end position="653"/>
    </location>
</feature>
<dbReference type="InterPro" id="IPR035440">
    <property type="entry name" value="4HB_MCP_dom_sf"/>
</dbReference>
<comment type="caution">
    <text evidence="16">The sequence shown here is derived from an EMBL/GenBank/DDBJ whole genome shotgun (WGS) entry which is preliminary data.</text>
</comment>
<dbReference type="GO" id="GO:0005886">
    <property type="term" value="C:plasma membrane"/>
    <property type="evidence" value="ECO:0007669"/>
    <property type="project" value="UniProtKB-SubCell"/>
</dbReference>
<organism evidence="16 17">
    <name type="scientific">Burkholderia territorii</name>
    <dbReference type="NCBI Taxonomy" id="1503055"/>
    <lineage>
        <taxon>Bacteria</taxon>
        <taxon>Pseudomonadati</taxon>
        <taxon>Pseudomonadota</taxon>
        <taxon>Betaproteobacteria</taxon>
        <taxon>Burkholderiales</taxon>
        <taxon>Burkholderiaceae</taxon>
        <taxon>Burkholderia</taxon>
        <taxon>Burkholderia cepacia complex</taxon>
    </lineage>
</organism>
<dbReference type="SUPFAM" id="SSF58104">
    <property type="entry name" value="Methyl-accepting chemotaxis protein (MCP) signaling domain"/>
    <property type="match status" value="1"/>
</dbReference>
<dbReference type="PANTHER" id="PTHR43531">
    <property type="entry name" value="PROTEIN ICFG"/>
    <property type="match status" value="1"/>
</dbReference>
<evidence type="ECO:0000256" key="2">
    <source>
        <dbReference type="ARBA" id="ARBA00022475"/>
    </source>
</evidence>
<evidence type="ECO:0000256" key="1">
    <source>
        <dbReference type="ARBA" id="ARBA00004429"/>
    </source>
</evidence>
<dbReference type="GO" id="GO:0006935">
    <property type="term" value="P:chemotaxis"/>
    <property type="evidence" value="ECO:0007669"/>
    <property type="project" value="UniProtKB-KW"/>
</dbReference>
<dbReference type="GO" id="GO:0007165">
    <property type="term" value="P:signal transduction"/>
    <property type="evidence" value="ECO:0007669"/>
    <property type="project" value="UniProtKB-KW"/>
</dbReference>
<proteinExistence type="inferred from homology"/>
<feature type="compositionally biased region" description="Low complexity" evidence="12">
    <location>
        <begin position="591"/>
        <end position="604"/>
    </location>
</feature>
<sequence length="653" mass="67497">MLHNWSIRTTLTAVGLILVALAAAVGGLGLYALNHAGRSLDEIAHVDLPAIHTLDDTAAHLLRARVALDRFRTLTEAGNSADAAKVLDRAQELFAKSNQNWQAFQALPKPGVEQALVDELTARYTTIVKEGVEPEFAAARAGDMAAYHAIADTKISPMFVAFDQTAAGVIASLQKRAEERQTATQSQISLMVALIAAGIAVAFVVVIAIRFALRGLIVKPLEDAIAHFERIAGGDLTQPVNVFSTNEIGRLFGGIKRMQDAVTAMVQAVHRGTESIDVGAREISTGNTDLSQRTEEQAASLQETASSMEQLTGTVRQNAENARQASQLAVNASDIAMQGGEVVGQVVSTMQDIAASSGKVVDIIGTIEGIAFQTNILALNAAVEAARAGEQGRGFAVVAGEVRSLAQRSASAAKEIKQLIGDSAEKVESGSALVARAGSTMDEIVQAVRRVTDIMGEISAASDEQSTGIEQVNRAVGQMDSVTQQNAALVEQAAAAAASLEEQTRQMKAVVSAWRVAGGIALAPARPAAQSAAHASAPALPAAHRHETSPAALPAPQPAAQPARRAAPTAHAPAPAPAAGHAGQDAKRAPDAAAARASKEAPAAGGYGPRLAKAAAAPAPKPAEKPALVRPALNGEKPAMAAAGTSDDDWETF</sequence>
<dbReference type="Gene3D" id="1.10.287.950">
    <property type="entry name" value="Methyl-accepting chemotaxis protein"/>
    <property type="match status" value="1"/>
</dbReference>
<keyword evidence="4" id="KW-0145">Chemotaxis</keyword>
<dbReference type="Pfam" id="PF00672">
    <property type="entry name" value="HAMP"/>
    <property type="match status" value="1"/>
</dbReference>
<dbReference type="CDD" id="cd06225">
    <property type="entry name" value="HAMP"/>
    <property type="match status" value="1"/>
</dbReference>
<evidence type="ECO:0000256" key="6">
    <source>
        <dbReference type="ARBA" id="ARBA00022692"/>
    </source>
</evidence>
<keyword evidence="9 11" id="KW-0807">Transducer</keyword>
<comment type="subcellular location">
    <subcellularLocation>
        <location evidence="1">Cell inner membrane</location>
        <topology evidence="1">Multi-pass membrane protein</topology>
    </subcellularLocation>
</comment>